<feature type="region of interest" description="Disordered" evidence="1">
    <location>
        <begin position="360"/>
        <end position="393"/>
    </location>
</feature>
<evidence type="ECO:0000256" key="2">
    <source>
        <dbReference type="SAM" id="Phobius"/>
    </source>
</evidence>
<evidence type="ECO:0000256" key="1">
    <source>
        <dbReference type="SAM" id="MobiDB-lite"/>
    </source>
</evidence>
<evidence type="ECO:0000313" key="5">
    <source>
        <dbReference type="Proteomes" id="UP000198806"/>
    </source>
</evidence>
<dbReference type="Pfam" id="PF08308">
    <property type="entry name" value="PEGA"/>
    <property type="match status" value="1"/>
</dbReference>
<dbReference type="PANTHER" id="PTHR36194">
    <property type="entry name" value="S-LAYER-LIKE PROTEIN"/>
    <property type="match status" value="1"/>
</dbReference>
<dbReference type="RefSeq" id="WP_091687332.1">
    <property type="nucleotide sequence ID" value="NZ_BAABFM010000007.1"/>
</dbReference>
<dbReference type="InterPro" id="IPR013229">
    <property type="entry name" value="PEGA"/>
</dbReference>
<dbReference type="Proteomes" id="UP000198806">
    <property type="component" value="Unassembled WGS sequence"/>
</dbReference>
<sequence length="465" mass="52042">MDNNYFNEKTKGIEKGFPIILGIGCFIIIVAAFMAIPKGQGRGSAKTLLSAGKESDGEEQTASLDFDKQIIGVLKEVNRENNSITLFDVKKKEDIVVNYNSGTIIYDKYEQALVLEQLKLGELVDAYYNMDNLGLVKLQISNQTWEYKNASNWGIDTINKIFSIGDNKYKYDRNISILSKDTFLKPEDLHEKDLLTIKGFDREIFSIQITKGHGTITFEDYEDFIGGIAYIGNDAILPITEDMVVTVREGEYEVTLENGSLAGTKTARLKRDENVLLNMGEYRKPAVKSSLVSFEILPEGAELYIDDVIQSYNEPIKLEYGEHMAKVILKGYETYENTIIVDEASKNIVIELEVPLEDLDDSDGYTSGRTDNGEERDTGNSDDDRPSSKGGKQVSGQLIYVLEPEGASVYLDGELKGIAPVSFPKITGNHYITLIKSGYETKTYTIEATNDGEDAYFNFPEMLKQ</sequence>
<name>A0A1I5GX58_9FIRM</name>
<evidence type="ECO:0000313" key="4">
    <source>
        <dbReference type="EMBL" id="SFO40644.1"/>
    </source>
</evidence>
<keyword evidence="2" id="KW-1133">Transmembrane helix</keyword>
<dbReference type="OrthoDB" id="9769893at2"/>
<organism evidence="4 5">
    <name type="scientific">Anaerocolumna aminovalerica</name>
    <dbReference type="NCBI Taxonomy" id="1527"/>
    <lineage>
        <taxon>Bacteria</taxon>
        <taxon>Bacillati</taxon>
        <taxon>Bacillota</taxon>
        <taxon>Clostridia</taxon>
        <taxon>Lachnospirales</taxon>
        <taxon>Lachnospiraceae</taxon>
        <taxon>Anaerocolumna</taxon>
    </lineage>
</organism>
<gene>
    <name evidence="4" type="ORF">SAMN04489757_12339</name>
</gene>
<evidence type="ECO:0000259" key="3">
    <source>
        <dbReference type="Pfam" id="PF08308"/>
    </source>
</evidence>
<dbReference type="PANTHER" id="PTHR36194:SF1">
    <property type="entry name" value="S-LAYER-LIKE PROTEIN"/>
    <property type="match status" value="1"/>
</dbReference>
<keyword evidence="2" id="KW-0472">Membrane</keyword>
<dbReference type="STRING" id="1527.SAMN04489757_12339"/>
<accession>A0A1I5GX58</accession>
<keyword evidence="2" id="KW-0812">Transmembrane</keyword>
<feature type="transmembrane region" description="Helical" evidence="2">
    <location>
        <begin position="16"/>
        <end position="36"/>
    </location>
</feature>
<dbReference type="AlphaFoldDB" id="A0A1I5GX58"/>
<dbReference type="EMBL" id="FOWD01000023">
    <property type="protein sequence ID" value="SFO40644.1"/>
    <property type="molecule type" value="Genomic_DNA"/>
</dbReference>
<feature type="domain" description="PEGA" evidence="3">
    <location>
        <begin position="403"/>
        <end position="450"/>
    </location>
</feature>
<feature type="compositionally biased region" description="Basic and acidic residues" evidence="1">
    <location>
        <begin position="371"/>
        <end position="387"/>
    </location>
</feature>
<keyword evidence="5" id="KW-1185">Reference proteome</keyword>
<protein>
    <submittedName>
        <fullName evidence="4">PEGA domain-containing protein</fullName>
    </submittedName>
</protein>
<proteinExistence type="predicted"/>
<reference evidence="4 5" key="1">
    <citation type="submission" date="2016-10" db="EMBL/GenBank/DDBJ databases">
        <authorList>
            <person name="de Groot N.N."/>
        </authorList>
    </citation>
    <scope>NUCLEOTIDE SEQUENCE [LARGE SCALE GENOMIC DNA]</scope>
    <source>
        <strain evidence="4 5">DSM 1283</strain>
    </source>
</reference>